<evidence type="ECO:0000256" key="2">
    <source>
        <dbReference type="ARBA" id="ARBA00010077"/>
    </source>
</evidence>
<dbReference type="GO" id="GO:0005634">
    <property type="term" value="C:nucleus"/>
    <property type="evidence" value="ECO:0007669"/>
    <property type="project" value="UniProtKB-SubCell"/>
</dbReference>
<organism evidence="7 8">
    <name type="scientific">Trametes pubescens</name>
    <name type="common">White-rot fungus</name>
    <dbReference type="NCBI Taxonomy" id="154538"/>
    <lineage>
        <taxon>Eukaryota</taxon>
        <taxon>Fungi</taxon>
        <taxon>Dikarya</taxon>
        <taxon>Basidiomycota</taxon>
        <taxon>Agaricomycotina</taxon>
        <taxon>Agaricomycetes</taxon>
        <taxon>Polyporales</taxon>
        <taxon>Polyporaceae</taxon>
        <taxon>Trametes</taxon>
    </lineage>
</organism>
<dbReference type="EMBL" id="MNAD01001463">
    <property type="protein sequence ID" value="OJT05386.1"/>
    <property type="molecule type" value="Genomic_DNA"/>
</dbReference>
<feature type="compositionally biased region" description="Basic and acidic residues" evidence="6">
    <location>
        <begin position="102"/>
        <end position="129"/>
    </location>
</feature>
<keyword evidence="3 5" id="KW-0690">Ribosome biogenesis</keyword>
<sequence length="266" mass="29298">MSTARDGVQTLIASLFSLPTISSADGPLAQLPSPTTLLPRAKPLPKPKPPTKWEQFAKAKGIQKTRKEKKIWDEEKQEWVDRWGWKGVNKKEETQWLTEVRANADVDHDPSKAARDARKERVAKNERQHKQNVARATQSTGPSTGPSTAPVPNSIRKKEIDRTLAVTRASTASMGKFDRKLEGEKKLKGLKRKFEPTEMAAANEKSNNMAILAKLDKEPTVKKSRKSESSGSDVLNVRKAIRSASKGKGSAALARDSGGKGKKGKR</sequence>
<dbReference type="STRING" id="154538.A0A1M2VCY0"/>
<evidence type="ECO:0000313" key="8">
    <source>
        <dbReference type="Proteomes" id="UP000184267"/>
    </source>
</evidence>
<feature type="compositionally biased region" description="Low complexity" evidence="6">
    <location>
        <begin position="139"/>
        <end position="148"/>
    </location>
</feature>
<evidence type="ECO:0000256" key="4">
    <source>
        <dbReference type="ARBA" id="ARBA00023242"/>
    </source>
</evidence>
<comment type="caution">
    <text evidence="7">The sequence shown here is derived from an EMBL/GenBank/DDBJ whole genome shotgun (WGS) entry which is preliminary data.</text>
</comment>
<evidence type="ECO:0000256" key="3">
    <source>
        <dbReference type="ARBA" id="ARBA00022517"/>
    </source>
</evidence>
<dbReference type="AlphaFoldDB" id="A0A1M2VCY0"/>
<gene>
    <name evidence="7" type="ORF">TRAPUB_3827</name>
</gene>
<keyword evidence="8" id="KW-1185">Reference proteome</keyword>
<dbReference type="GO" id="GO:0042254">
    <property type="term" value="P:ribosome biogenesis"/>
    <property type="evidence" value="ECO:0007669"/>
    <property type="project" value="UniProtKB-KW"/>
</dbReference>
<evidence type="ECO:0000256" key="6">
    <source>
        <dbReference type="SAM" id="MobiDB-lite"/>
    </source>
</evidence>
<protein>
    <recommendedName>
        <fullName evidence="5">Ribosome biogenesis regulatory protein</fullName>
    </recommendedName>
</protein>
<feature type="compositionally biased region" description="Low complexity" evidence="6">
    <location>
        <begin position="243"/>
        <end position="252"/>
    </location>
</feature>
<dbReference type="OrthoDB" id="28455at2759"/>
<feature type="region of interest" description="Disordered" evidence="6">
    <location>
        <begin position="215"/>
        <end position="266"/>
    </location>
</feature>
<comment type="similarity">
    <text evidence="2 5">Belongs to the RRS1 family.</text>
</comment>
<proteinExistence type="inferred from homology"/>
<feature type="region of interest" description="Disordered" evidence="6">
    <location>
        <begin position="24"/>
        <end position="69"/>
    </location>
</feature>
<dbReference type="OMA" id="ACDKNRI"/>
<evidence type="ECO:0000256" key="5">
    <source>
        <dbReference type="RuleBase" id="RU364132"/>
    </source>
</evidence>
<dbReference type="Proteomes" id="UP000184267">
    <property type="component" value="Unassembled WGS sequence"/>
</dbReference>
<name>A0A1M2VCY0_TRAPU</name>
<evidence type="ECO:0000313" key="7">
    <source>
        <dbReference type="EMBL" id="OJT05386.1"/>
    </source>
</evidence>
<accession>A0A1M2VCY0</accession>
<reference evidence="7 8" key="1">
    <citation type="submission" date="2016-10" db="EMBL/GenBank/DDBJ databases">
        <title>Genome sequence of the basidiomycete white-rot fungus Trametes pubescens.</title>
        <authorList>
            <person name="Makela M.R."/>
            <person name="Granchi Z."/>
            <person name="Peng M."/>
            <person name="De Vries R.P."/>
            <person name="Grigoriev I."/>
            <person name="Riley R."/>
            <person name="Hilden K."/>
        </authorList>
    </citation>
    <scope>NUCLEOTIDE SEQUENCE [LARGE SCALE GENOMIC DNA]</scope>
    <source>
        <strain evidence="7 8">FBCC735</strain>
    </source>
</reference>
<dbReference type="InterPro" id="IPR007023">
    <property type="entry name" value="Ribosom_reg"/>
</dbReference>
<feature type="region of interest" description="Disordered" evidence="6">
    <location>
        <begin position="99"/>
        <end position="166"/>
    </location>
</feature>
<keyword evidence="4 5" id="KW-0539">Nucleus</keyword>
<comment type="subcellular location">
    <subcellularLocation>
        <location evidence="1 5">Nucleus</location>
    </subcellularLocation>
</comment>
<evidence type="ECO:0000256" key="1">
    <source>
        <dbReference type="ARBA" id="ARBA00004123"/>
    </source>
</evidence>
<dbReference type="Pfam" id="PF04939">
    <property type="entry name" value="RRS1"/>
    <property type="match status" value="1"/>
</dbReference>
<comment type="function">
    <text evidence="5">Involved in ribosomal large subunit assembly.</text>
</comment>